<dbReference type="InterPro" id="IPR013740">
    <property type="entry name" value="Redoxin"/>
</dbReference>
<keyword evidence="5 7" id="KW-0676">Redox-active center</keyword>
<dbReference type="Pfam" id="PF08534">
    <property type="entry name" value="Redoxin"/>
    <property type="match status" value="1"/>
</dbReference>
<organism evidence="9 10">
    <name type="scientific">Crucibulum laeve</name>
    <dbReference type="NCBI Taxonomy" id="68775"/>
    <lineage>
        <taxon>Eukaryota</taxon>
        <taxon>Fungi</taxon>
        <taxon>Dikarya</taxon>
        <taxon>Basidiomycota</taxon>
        <taxon>Agaricomycotina</taxon>
        <taxon>Agaricomycetes</taxon>
        <taxon>Agaricomycetidae</taxon>
        <taxon>Agaricales</taxon>
        <taxon>Agaricineae</taxon>
        <taxon>Nidulariaceae</taxon>
        <taxon>Crucibulum</taxon>
    </lineage>
</organism>
<evidence type="ECO:0000256" key="1">
    <source>
        <dbReference type="ARBA" id="ARBA00010505"/>
    </source>
</evidence>
<evidence type="ECO:0000259" key="8">
    <source>
        <dbReference type="Pfam" id="PF08534"/>
    </source>
</evidence>
<evidence type="ECO:0000256" key="5">
    <source>
        <dbReference type="ARBA" id="ARBA00023284"/>
    </source>
</evidence>
<dbReference type="InterPro" id="IPR036249">
    <property type="entry name" value="Thioredoxin-like_sf"/>
</dbReference>
<dbReference type="PANTHER" id="PTHR10430">
    <property type="entry name" value="PEROXIREDOXIN"/>
    <property type="match status" value="1"/>
</dbReference>
<evidence type="ECO:0000256" key="3">
    <source>
        <dbReference type="ARBA" id="ARBA00022862"/>
    </source>
</evidence>
<evidence type="ECO:0000256" key="4">
    <source>
        <dbReference type="ARBA" id="ARBA00023002"/>
    </source>
</evidence>
<feature type="active site" description="Cysteine sulfenic acid (-SOH) intermediate" evidence="6">
    <location>
        <position position="66"/>
    </location>
</feature>
<dbReference type="GO" id="GO:0005777">
    <property type="term" value="C:peroxisome"/>
    <property type="evidence" value="ECO:0007669"/>
    <property type="project" value="TreeGrafter"/>
</dbReference>
<feature type="domain" description="Redoxin" evidence="8">
    <location>
        <begin position="27"/>
        <end position="171"/>
    </location>
</feature>
<sequence length="179" mass="18644">MTSVIASAAQAAHSVATSLLSTAQVQPGGTIPASQVKEDEPAKTEPLILTGKNIIVGVPGAFTGTCHAQVPGYIKEFVQFKQKGINNVYIVAVNDVFVMKAWKAQLAPEGTPVHFIADDKASFVGSLGLVFDATPVLGGPRSKRFVIITDGDKVESIAVEPDSSKLTVTAADVILAQVS</sequence>
<reference evidence="9 10" key="1">
    <citation type="journal article" date="2019" name="Nat. Ecol. Evol.">
        <title>Megaphylogeny resolves global patterns of mushroom evolution.</title>
        <authorList>
            <person name="Varga T."/>
            <person name="Krizsan K."/>
            <person name="Foldi C."/>
            <person name="Dima B."/>
            <person name="Sanchez-Garcia M."/>
            <person name="Sanchez-Ramirez S."/>
            <person name="Szollosi G.J."/>
            <person name="Szarkandi J.G."/>
            <person name="Papp V."/>
            <person name="Albert L."/>
            <person name="Andreopoulos W."/>
            <person name="Angelini C."/>
            <person name="Antonin V."/>
            <person name="Barry K.W."/>
            <person name="Bougher N.L."/>
            <person name="Buchanan P."/>
            <person name="Buyck B."/>
            <person name="Bense V."/>
            <person name="Catcheside P."/>
            <person name="Chovatia M."/>
            <person name="Cooper J."/>
            <person name="Damon W."/>
            <person name="Desjardin D."/>
            <person name="Finy P."/>
            <person name="Geml J."/>
            <person name="Haridas S."/>
            <person name="Hughes K."/>
            <person name="Justo A."/>
            <person name="Karasinski D."/>
            <person name="Kautmanova I."/>
            <person name="Kiss B."/>
            <person name="Kocsube S."/>
            <person name="Kotiranta H."/>
            <person name="LaButti K.M."/>
            <person name="Lechner B.E."/>
            <person name="Liimatainen K."/>
            <person name="Lipzen A."/>
            <person name="Lukacs Z."/>
            <person name="Mihaltcheva S."/>
            <person name="Morgado L.N."/>
            <person name="Niskanen T."/>
            <person name="Noordeloos M.E."/>
            <person name="Ohm R.A."/>
            <person name="Ortiz-Santana B."/>
            <person name="Ovrebo C."/>
            <person name="Racz N."/>
            <person name="Riley R."/>
            <person name="Savchenko A."/>
            <person name="Shiryaev A."/>
            <person name="Soop K."/>
            <person name="Spirin V."/>
            <person name="Szebenyi C."/>
            <person name="Tomsovsky M."/>
            <person name="Tulloss R.E."/>
            <person name="Uehling J."/>
            <person name="Grigoriev I.V."/>
            <person name="Vagvolgyi C."/>
            <person name="Papp T."/>
            <person name="Martin F.M."/>
            <person name="Miettinen O."/>
            <person name="Hibbett D.S."/>
            <person name="Nagy L.G."/>
        </authorList>
    </citation>
    <scope>NUCLEOTIDE SEQUENCE [LARGE SCALE GENOMIC DNA]</scope>
    <source>
        <strain evidence="9 10">CBS 166.37</strain>
    </source>
</reference>
<dbReference type="EMBL" id="ML213618">
    <property type="protein sequence ID" value="TFK35883.1"/>
    <property type="molecule type" value="Genomic_DNA"/>
</dbReference>
<dbReference type="Proteomes" id="UP000308652">
    <property type="component" value="Unassembled WGS sequence"/>
</dbReference>
<dbReference type="GO" id="GO:0005829">
    <property type="term" value="C:cytosol"/>
    <property type="evidence" value="ECO:0007669"/>
    <property type="project" value="TreeGrafter"/>
</dbReference>
<comment type="similarity">
    <text evidence="1 7">Belongs to the peroxiredoxin family. Prx5 subfamily.</text>
</comment>
<comment type="function">
    <text evidence="7">Thiol-specific peroxidase that catalyzes the reduction of hydrogen peroxide and organic hydroperoxides to water and alcohols, respectively. Plays a role in cell protection against oxidative stress by detoxifying peroxides.</text>
</comment>
<keyword evidence="4 7" id="KW-0560">Oxidoreductase</keyword>
<dbReference type="CDD" id="cd03013">
    <property type="entry name" value="PRX5_like"/>
    <property type="match status" value="1"/>
</dbReference>
<keyword evidence="3 7" id="KW-0049">Antioxidant</keyword>
<gene>
    <name evidence="9" type="ORF">BDQ12DRAFT_687711</name>
</gene>
<evidence type="ECO:0000256" key="7">
    <source>
        <dbReference type="RuleBase" id="RU366011"/>
    </source>
</evidence>
<dbReference type="GO" id="GO:0005739">
    <property type="term" value="C:mitochondrion"/>
    <property type="evidence" value="ECO:0007669"/>
    <property type="project" value="TreeGrafter"/>
</dbReference>
<evidence type="ECO:0000256" key="2">
    <source>
        <dbReference type="ARBA" id="ARBA00022559"/>
    </source>
</evidence>
<dbReference type="InterPro" id="IPR037944">
    <property type="entry name" value="PRX5-like"/>
</dbReference>
<accession>A0A5C3LU20</accession>
<dbReference type="STRING" id="68775.A0A5C3LU20"/>
<keyword evidence="2 7" id="KW-0575">Peroxidase</keyword>
<dbReference type="Gene3D" id="3.40.30.10">
    <property type="entry name" value="Glutaredoxin"/>
    <property type="match status" value="1"/>
</dbReference>
<evidence type="ECO:0000313" key="10">
    <source>
        <dbReference type="Proteomes" id="UP000308652"/>
    </source>
</evidence>
<dbReference type="AlphaFoldDB" id="A0A5C3LU20"/>
<proteinExistence type="inferred from homology"/>
<dbReference type="OrthoDB" id="1882547at2759"/>
<dbReference type="SUPFAM" id="SSF52833">
    <property type="entry name" value="Thioredoxin-like"/>
    <property type="match status" value="1"/>
</dbReference>
<dbReference type="GO" id="GO:0045454">
    <property type="term" value="P:cell redox homeostasis"/>
    <property type="evidence" value="ECO:0007669"/>
    <property type="project" value="TreeGrafter"/>
</dbReference>
<dbReference type="GO" id="GO:0042744">
    <property type="term" value="P:hydrogen peroxide catabolic process"/>
    <property type="evidence" value="ECO:0007669"/>
    <property type="project" value="TreeGrafter"/>
</dbReference>
<evidence type="ECO:0000256" key="6">
    <source>
        <dbReference type="PIRSR" id="PIRSR637944-1"/>
    </source>
</evidence>
<dbReference type="GO" id="GO:0008379">
    <property type="term" value="F:thioredoxin peroxidase activity"/>
    <property type="evidence" value="ECO:0007669"/>
    <property type="project" value="InterPro"/>
</dbReference>
<name>A0A5C3LU20_9AGAR</name>
<dbReference type="PANTHER" id="PTHR10430:SF39">
    <property type="entry name" value="PEROXISOMAL MEMBRANE ASSOCIATED PROTEIN 20"/>
    <property type="match status" value="1"/>
</dbReference>
<keyword evidence="10" id="KW-1185">Reference proteome</keyword>
<evidence type="ECO:0000313" key="9">
    <source>
        <dbReference type="EMBL" id="TFK35883.1"/>
    </source>
</evidence>
<dbReference type="GO" id="GO:0034599">
    <property type="term" value="P:cellular response to oxidative stress"/>
    <property type="evidence" value="ECO:0007669"/>
    <property type="project" value="InterPro"/>
</dbReference>
<protein>
    <submittedName>
        <fullName evidence="9">Redoxin</fullName>
    </submittedName>
</protein>